<gene>
    <name evidence="2" type="ORF">CMC5_046890</name>
</gene>
<proteinExistence type="predicted"/>
<name>A0A0K1EI49_CHOCO</name>
<feature type="transmembrane region" description="Helical" evidence="1">
    <location>
        <begin position="67"/>
        <end position="88"/>
    </location>
</feature>
<dbReference type="Proteomes" id="UP000067626">
    <property type="component" value="Chromosome"/>
</dbReference>
<keyword evidence="1" id="KW-0472">Membrane</keyword>
<evidence type="ECO:0000256" key="1">
    <source>
        <dbReference type="SAM" id="Phobius"/>
    </source>
</evidence>
<sequence length="91" mass="9444">MLSDGGGGGVARCMRCGAEAAGPCARCREPVCGDCCVLTEGGAQVWAICFGCEDRGGRSLRGGWLTVIGWFALPIAALAVVVALLEWLSRR</sequence>
<reference evidence="2 3" key="1">
    <citation type="submission" date="2015-07" db="EMBL/GenBank/DDBJ databases">
        <title>Genome analysis of myxobacterium Chondromyces crocatus Cm c5 reveals a high potential for natural compound synthesis and the genetic basis for the loss of fruiting body formation.</title>
        <authorList>
            <person name="Zaburannyi N."/>
            <person name="Bunk B."/>
            <person name="Maier J."/>
            <person name="Overmann J."/>
            <person name="Mueller R."/>
        </authorList>
    </citation>
    <scope>NUCLEOTIDE SEQUENCE [LARGE SCALE GENOMIC DNA]</scope>
    <source>
        <strain evidence="2 3">Cm c5</strain>
    </source>
</reference>
<keyword evidence="1" id="KW-0812">Transmembrane</keyword>
<protein>
    <submittedName>
        <fullName evidence="2">Uncharacterized protein</fullName>
    </submittedName>
</protein>
<keyword evidence="1" id="KW-1133">Transmembrane helix</keyword>
<dbReference type="KEGG" id="ccro:CMC5_046890"/>
<dbReference type="AlphaFoldDB" id="A0A0K1EI49"/>
<organism evidence="2 3">
    <name type="scientific">Chondromyces crocatus</name>
    <dbReference type="NCBI Taxonomy" id="52"/>
    <lineage>
        <taxon>Bacteria</taxon>
        <taxon>Pseudomonadati</taxon>
        <taxon>Myxococcota</taxon>
        <taxon>Polyangia</taxon>
        <taxon>Polyangiales</taxon>
        <taxon>Polyangiaceae</taxon>
        <taxon>Chondromyces</taxon>
    </lineage>
</organism>
<dbReference type="EMBL" id="CP012159">
    <property type="protein sequence ID" value="AKT40534.1"/>
    <property type="molecule type" value="Genomic_DNA"/>
</dbReference>
<keyword evidence="3" id="KW-1185">Reference proteome</keyword>
<evidence type="ECO:0000313" key="3">
    <source>
        <dbReference type="Proteomes" id="UP000067626"/>
    </source>
</evidence>
<evidence type="ECO:0000313" key="2">
    <source>
        <dbReference type="EMBL" id="AKT40534.1"/>
    </source>
</evidence>
<accession>A0A0K1EI49</accession>
<dbReference type="STRING" id="52.CMC5_046890"/>